<dbReference type="AlphaFoldDB" id="A0A158Q2R4"/>
<evidence type="ECO:0000256" key="9">
    <source>
        <dbReference type="ARBA" id="ARBA00023180"/>
    </source>
</evidence>
<dbReference type="FunFam" id="2.60.40.60:FF:000007">
    <property type="entry name" value="Protocadherin alpha 2"/>
    <property type="match status" value="1"/>
</dbReference>
<keyword evidence="5" id="KW-0677">Repeat</keyword>
<evidence type="ECO:0000256" key="6">
    <source>
        <dbReference type="ARBA" id="ARBA00022837"/>
    </source>
</evidence>
<keyword evidence="3" id="KW-0812">Transmembrane</keyword>
<dbReference type="PANTHER" id="PTHR24028:SF328">
    <property type="entry name" value="CADHERIN-3"/>
    <property type="match status" value="1"/>
</dbReference>
<keyword evidence="6 10" id="KW-0106">Calcium</keyword>
<evidence type="ECO:0000256" key="3">
    <source>
        <dbReference type="ARBA" id="ARBA00022692"/>
    </source>
</evidence>
<dbReference type="PANTHER" id="PTHR24028">
    <property type="entry name" value="CADHERIN-87A"/>
    <property type="match status" value="1"/>
</dbReference>
<dbReference type="FunFam" id="2.60.40.60:FF:000033">
    <property type="entry name" value="FAT atypical cadherin 1"/>
    <property type="match status" value="1"/>
</dbReference>
<sequence>LQFIAIEEISGEISVKSELDFESRQSYDIIAVPIDGSNAVHVYIRVLDENDNSPTFAVPSINIEISEYTRLNSEISLPLASDPDSPPYSIQKFRIVSGNVNNAFRLSTKEVNSLLYVDLIVNGLLDREYREYYSLVIEAIDGGTPPRKGTLNVSIKILDANDNAPEFTQARYSASIPWNVTKNELVTTVHAVDNDAGDNAKITYSIVRNRPDLVPLFTIDADSGVIRVAEPNFEQGLVYEILILASDHGVPQPLESTAFLSVLVEKSNEKKPHLDFIWLTDSGNPEVYENISLGYVLARILVEQENHESELTISGSSTVCIRQTDSHNIYLLIICGQLDREYKSFYDLLFTLTNHDGIILEHPMRFKVLDVNDNPPRFEQSVLHITINQSSDQFDVLQITAKDIDSGENARITYSLMDMPVLSIEAETGILHIESELNCSSDLVKFRVIAKDNGVPPLSSFVDVIADIVDSNSRPPVFSKPLYEVSIKEDTEQGTCLLKV</sequence>
<dbReference type="InterPro" id="IPR050174">
    <property type="entry name" value="Protocadherin/Cadherin-CA"/>
</dbReference>
<feature type="domain" description="Cadherin" evidence="11">
    <location>
        <begin position="57"/>
        <end position="167"/>
    </location>
</feature>
<evidence type="ECO:0000256" key="7">
    <source>
        <dbReference type="ARBA" id="ARBA00022989"/>
    </source>
</evidence>
<keyword evidence="2" id="KW-1003">Cell membrane</keyword>
<dbReference type="PRINTS" id="PR00205">
    <property type="entry name" value="CADHERIN"/>
</dbReference>
<evidence type="ECO:0000256" key="10">
    <source>
        <dbReference type="PROSITE-ProRule" id="PRU00043"/>
    </source>
</evidence>
<evidence type="ECO:0000256" key="4">
    <source>
        <dbReference type="ARBA" id="ARBA00022729"/>
    </source>
</evidence>
<feature type="domain" description="Cadherin" evidence="11">
    <location>
        <begin position="379"/>
        <end position="478"/>
    </location>
</feature>
<dbReference type="GO" id="GO:0005886">
    <property type="term" value="C:plasma membrane"/>
    <property type="evidence" value="ECO:0007669"/>
    <property type="project" value="UniProtKB-SubCell"/>
</dbReference>
<feature type="domain" description="Cadherin" evidence="11">
    <location>
        <begin position="168"/>
        <end position="274"/>
    </location>
</feature>
<evidence type="ECO:0000256" key="1">
    <source>
        <dbReference type="ARBA" id="ARBA00004251"/>
    </source>
</evidence>
<dbReference type="PROSITE" id="PS00232">
    <property type="entry name" value="CADHERIN_1"/>
    <property type="match status" value="1"/>
</dbReference>
<dbReference type="InterPro" id="IPR020894">
    <property type="entry name" value="Cadherin_CS"/>
</dbReference>
<comment type="subcellular location">
    <subcellularLocation>
        <location evidence="1">Cell membrane</location>
        <topology evidence="1">Single-pass type I membrane protein</topology>
    </subcellularLocation>
</comment>
<organism evidence="12 13">
    <name type="scientific">Dracunculus medinensis</name>
    <name type="common">Guinea worm</name>
    <dbReference type="NCBI Taxonomy" id="318479"/>
    <lineage>
        <taxon>Eukaryota</taxon>
        <taxon>Metazoa</taxon>
        <taxon>Ecdysozoa</taxon>
        <taxon>Nematoda</taxon>
        <taxon>Chromadorea</taxon>
        <taxon>Rhabditida</taxon>
        <taxon>Spirurina</taxon>
        <taxon>Dracunculoidea</taxon>
        <taxon>Dracunculidae</taxon>
        <taxon>Dracunculus</taxon>
    </lineage>
</organism>
<proteinExistence type="predicted"/>
<keyword evidence="7" id="KW-1133">Transmembrane helix</keyword>
<accession>A0A158Q2R4</accession>
<feature type="domain" description="Cadherin" evidence="11">
    <location>
        <begin position="6"/>
        <end position="56"/>
    </location>
</feature>
<reference evidence="13" key="1">
    <citation type="submission" date="2016-04" db="UniProtKB">
        <authorList>
            <consortium name="WormBaseParasite"/>
        </authorList>
    </citation>
    <scope>IDENTIFICATION</scope>
</reference>
<dbReference type="GO" id="GO:0007156">
    <property type="term" value="P:homophilic cell adhesion via plasma membrane adhesion molecules"/>
    <property type="evidence" value="ECO:0007669"/>
    <property type="project" value="InterPro"/>
</dbReference>
<dbReference type="Gene3D" id="2.60.40.60">
    <property type="entry name" value="Cadherins"/>
    <property type="match status" value="5"/>
</dbReference>
<dbReference type="Proteomes" id="UP000038040">
    <property type="component" value="Unplaced"/>
</dbReference>
<evidence type="ECO:0000256" key="5">
    <source>
        <dbReference type="ARBA" id="ARBA00022737"/>
    </source>
</evidence>
<evidence type="ECO:0000259" key="11">
    <source>
        <dbReference type="PROSITE" id="PS50268"/>
    </source>
</evidence>
<keyword evidence="9" id="KW-0325">Glycoprotein</keyword>
<protein>
    <submittedName>
        <fullName evidence="13">CA domain-containing protein</fullName>
    </submittedName>
</protein>
<evidence type="ECO:0000313" key="12">
    <source>
        <dbReference type="Proteomes" id="UP000038040"/>
    </source>
</evidence>
<dbReference type="PROSITE" id="PS50268">
    <property type="entry name" value="CADHERIN_2"/>
    <property type="match status" value="5"/>
</dbReference>
<keyword evidence="8" id="KW-0472">Membrane</keyword>
<dbReference type="InterPro" id="IPR015919">
    <property type="entry name" value="Cadherin-like_sf"/>
</dbReference>
<feature type="domain" description="Cadherin" evidence="11">
    <location>
        <begin position="338"/>
        <end position="378"/>
    </location>
</feature>
<dbReference type="CDD" id="cd11304">
    <property type="entry name" value="Cadherin_repeat"/>
    <property type="match status" value="4"/>
</dbReference>
<evidence type="ECO:0000256" key="2">
    <source>
        <dbReference type="ARBA" id="ARBA00022475"/>
    </source>
</evidence>
<keyword evidence="4" id="KW-0732">Signal</keyword>
<dbReference type="SMART" id="SM00112">
    <property type="entry name" value="CA"/>
    <property type="match status" value="5"/>
</dbReference>
<name>A0A158Q2R4_DRAME</name>
<dbReference type="Pfam" id="PF00028">
    <property type="entry name" value="Cadherin"/>
    <property type="match status" value="3"/>
</dbReference>
<dbReference type="GO" id="GO:0005509">
    <property type="term" value="F:calcium ion binding"/>
    <property type="evidence" value="ECO:0007669"/>
    <property type="project" value="UniProtKB-UniRule"/>
</dbReference>
<dbReference type="InterPro" id="IPR002126">
    <property type="entry name" value="Cadherin-like_dom"/>
</dbReference>
<evidence type="ECO:0000313" key="13">
    <source>
        <dbReference type="WBParaSite" id="DME_0000067201-mRNA-1"/>
    </source>
</evidence>
<dbReference type="SUPFAM" id="SSF49313">
    <property type="entry name" value="Cadherin-like"/>
    <property type="match status" value="5"/>
</dbReference>
<dbReference type="WBParaSite" id="DME_0000067201-mRNA-1">
    <property type="protein sequence ID" value="DME_0000067201-mRNA-1"/>
    <property type="gene ID" value="DME_0000067201"/>
</dbReference>
<evidence type="ECO:0000256" key="8">
    <source>
        <dbReference type="ARBA" id="ARBA00023136"/>
    </source>
</evidence>